<dbReference type="EMBL" id="AJWY01010290">
    <property type="protein sequence ID" value="EKC55945.1"/>
    <property type="molecule type" value="Genomic_DNA"/>
</dbReference>
<comment type="caution">
    <text evidence="1">The sequence shown here is derived from an EMBL/GenBank/DDBJ whole genome shotgun (WGS) entry which is preliminary data.</text>
</comment>
<feature type="non-terminal residue" evidence="1">
    <location>
        <position position="110"/>
    </location>
</feature>
<name>K1SQ07_9ZZZZ</name>
<dbReference type="InterPro" id="IPR017850">
    <property type="entry name" value="Alkaline_phosphatase_core_sf"/>
</dbReference>
<protein>
    <submittedName>
        <fullName evidence="1">Alkaline phosphatase</fullName>
    </submittedName>
</protein>
<reference evidence="1" key="1">
    <citation type="journal article" date="2013" name="Environ. Microbiol.">
        <title>Microbiota from the distal guts of lean and obese adolescents exhibit partial functional redundancy besides clear differences in community structure.</title>
        <authorList>
            <person name="Ferrer M."/>
            <person name="Ruiz A."/>
            <person name="Lanza F."/>
            <person name="Haange S.B."/>
            <person name="Oberbach A."/>
            <person name="Till H."/>
            <person name="Bargiela R."/>
            <person name="Campoy C."/>
            <person name="Segura M.T."/>
            <person name="Richter M."/>
            <person name="von Bergen M."/>
            <person name="Seifert J."/>
            <person name="Suarez A."/>
        </authorList>
    </citation>
    <scope>NUCLEOTIDE SEQUENCE</scope>
</reference>
<proteinExistence type="predicted"/>
<sequence length="110" mass="12565">MRLEFLVQFSGVKDVYSSQRLQLGAWTPTIDKIKNYYNPICSGDLWIEVLPGWTVFREHSLDTQVQRYSYASAPLIFIGNGMKPEIIHAPIKIGNIAPTVAHYMRIRAPN</sequence>
<dbReference type="AlphaFoldDB" id="K1SQ07"/>
<dbReference type="SUPFAM" id="SSF53649">
    <property type="entry name" value="Alkaline phosphatase-like"/>
    <property type="match status" value="1"/>
</dbReference>
<evidence type="ECO:0000313" key="1">
    <source>
        <dbReference type="EMBL" id="EKC55945.1"/>
    </source>
</evidence>
<organism evidence="1">
    <name type="scientific">human gut metagenome</name>
    <dbReference type="NCBI Taxonomy" id="408170"/>
    <lineage>
        <taxon>unclassified sequences</taxon>
        <taxon>metagenomes</taxon>
        <taxon>organismal metagenomes</taxon>
    </lineage>
</organism>
<dbReference type="Gene3D" id="3.30.1360.150">
    <property type="match status" value="1"/>
</dbReference>
<gene>
    <name evidence="1" type="ORF">LEA_15084</name>
</gene>
<accession>K1SQ07</accession>